<dbReference type="GO" id="GO:0046872">
    <property type="term" value="F:metal ion binding"/>
    <property type="evidence" value="ECO:0007669"/>
    <property type="project" value="UniProtKB-KW"/>
</dbReference>
<proteinExistence type="inferred from homology"/>
<dbReference type="InterPro" id="IPR033942">
    <property type="entry name" value="IMPase"/>
</dbReference>
<organism evidence="9 10">
    <name type="scientific">Bordetella trematum</name>
    <dbReference type="NCBI Taxonomy" id="123899"/>
    <lineage>
        <taxon>Bacteria</taxon>
        <taxon>Pseudomonadati</taxon>
        <taxon>Pseudomonadota</taxon>
        <taxon>Betaproteobacteria</taxon>
        <taxon>Burkholderiales</taxon>
        <taxon>Alcaligenaceae</taxon>
        <taxon>Bordetella</taxon>
    </lineage>
</organism>
<dbReference type="PATRIC" id="fig|123899.6.peg.508"/>
<accession>A0A157QT42</accession>
<evidence type="ECO:0000256" key="1">
    <source>
        <dbReference type="ARBA" id="ARBA00001033"/>
    </source>
</evidence>
<comment type="similarity">
    <text evidence="3 8">Belongs to the inositol monophosphatase superfamily.</text>
</comment>
<dbReference type="AlphaFoldDB" id="A0A157QT42"/>
<keyword evidence="5 8" id="KW-0378">Hydrolase</keyword>
<dbReference type="STRING" id="123899.SAMEA3906487_00526"/>
<dbReference type="RefSeq" id="WP_025517155.1">
    <property type="nucleotide sequence ID" value="NZ_CP016340.1"/>
</dbReference>
<dbReference type="GO" id="GO:0007165">
    <property type="term" value="P:signal transduction"/>
    <property type="evidence" value="ECO:0007669"/>
    <property type="project" value="TreeGrafter"/>
</dbReference>
<dbReference type="OrthoDB" id="9785695at2"/>
<dbReference type="Gene3D" id="3.30.540.10">
    <property type="entry name" value="Fructose-1,6-Bisphosphatase, subunit A, domain 1"/>
    <property type="match status" value="1"/>
</dbReference>
<dbReference type="InterPro" id="IPR020583">
    <property type="entry name" value="Inositol_monoP_metal-BS"/>
</dbReference>
<evidence type="ECO:0000313" key="9">
    <source>
        <dbReference type="EMBL" id="SAI66978.1"/>
    </source>
</evidence>
<name>A0A157QT42_9BORD</name>
<dbReference type="Pfam" id="PF00459">
    <property type="entry name" value="Inositol_P"/>
    <property type="match status" value="1"/>
</dbReference>
<dbReference type="GeneID" id="56588065"/>
<protein>
    <recommendedName>
        <fullName evidence="8">Inositol-1-monophosphatase</fullName>
        <ecNumber evidence="8">3.1.3.25</ecNumber>
    </recommendedName>
</protein>
<feature type="binding site" evidence="7">
    <location>
        <position position="98"/>
    </location>
    <ligand>
        <name>Mg(2+)</name>
        <dbReference type="ChEBI" id="CHEBI:18420"/>
        <label>1</label>
        <note>catalytic</note>
    </ligand>
</feature>
<dbReference type="PRINTS" id="PR00377">
    <property type="entry name" value="IMPHPHTASES"/>
</dbReference>
<dbReference type="Gene3D" id="3.40.190.80">
    <property type="match status" value="1"/>
</dbReference>
<dbReference type="InterPro" id="IPR000760">
    <property type="entry name" value="Inositol_monophosphatase-like"/>
</dbReference>
<feature type="binding site" evidence="7">
    <location>
        <position position="237"/>
    </location>
    <ligand>
        <name>Mg(2+)</name>
        <dbReference type="ChEBI" id="CHEBI:18420"/>
        <label>1</label>
        <note>catalytic</note>
    </ligand>
</feature>
<dbReference type="EMBL" id="LT546645">
    <property type="protein sequence ID" value="SAI66978.1"/>
    <property type="molecule type" value="Genomic_DNA"/>
</dbReference>
<keyword evidence="6 7" id="KW-0460">Magnesium</keyword>
<evidence type="ECO:0000256" key="4">
    <source>
        <dbReference type="ARBA" id="ARBA00022723"/>
    </source>
</evidence>
<dbReference type="InterPro" id="IPR022337">
    <property type="entry name" value="Inositol_monophosphatase_SuhB"/>
</dbReference>
<comment type="catalytic activity">
    <reaction evidence="1 8">
        <text>a myo-inositol phosphate + H2O = myo-inositol + phosphate</text>
        <dbReference type="Rhea" id="RHEA:24056"/>
        <dbReference type="ChEBI" id="CHEBI:15377"/>
        <dbReference type="ChEBI" id="CHEBI:17268"/>
        <dbReference type="ChEBI" id="CHEBI:43474"/>
        <dbReference type="ChEBI" id="CHEBI:84139"/>
        <dbReference type="EC" id="3.1.3.25"/>
    </reaction>
</comment>
<evidence type="ECO:0000256" key="3">
    <source>
        <dbReference type="ARBA" id="ARBA00009759"/>
    </source>
</evidence>
<sequence length="290" mass="31010">MQRSETSPNKAALDLGAAIDIAVCAAHAGAAILQSYAHHRNDLVIDHKARNDLVSQADREAEAAILDILRERSPAYGIVAEETGGAPEGLATWYIDPLDGTTNFLSGIPHYAVSIALVAHAGTRVNADTLLEQDTPVVGVVYDPNREELFAGLHGVGAWLNGRRIHCSRTAQLADAVLATGLPFRDFSFADEFMPTLDAALRQSRGVRRMGAAALDLAWTACGRYDGYWEMGLAPWDVAAGTVILREAGGVCEDMDRIQPWPISGRLVSGNPAVCSALHGMIAPHLKPRA</sequence>
<keyword evidence="4 7" id="KW-0479">Metal-binding</keyword>
<dbReference type="PANTHER" id="PTHR20854">
    <property type="entry name" value="INOSITOL MONOPHOSPHATASE"/>
    <property type="match status" value="1"/>
</dbReference>
<dbReference type="CDD" id="cd01639">
    <property type="entry name" value="IMPase"/>
    <property type="match status" value="1"/>
</dbReference>
<reference evidence="9 10" key="1">
    <citation type="submission" date="2016-04" db="EMBL/GenBank/DDBJ databases">
        <authorList>
            <consortium name="Pathogen Informatics"/>
        </authorList>
    </citation>
    <scope>NUCLEOTIDE SEQUENCE [LARGE SCALE GENOMIC DNA]</scope>
    <source>
        <strain evidence="9 10">H044680328</strain>
    </source>
</reference>
<dbReference type="PROSITE" id="PS00629">
    <property type="entry name" value="IMP_1"/>
    <property type="match status" value="1"/>
</dbReference>
<feature type="binding site" evidence="7">
    <location>
        <position position="96"/>
    </location>
    <ligand>
        <name>Mg(2+)</name>
        <dbReference type="ChEBI" id="CHEBI:18420"/>
        <label>1</label>
        <note>catalytic</note>
    </ligand>
</feature>
<dbReference type="eggNOG" id="COG0483">
    <property type="taxonomic scope" value="Bacteria"/>
</dbReference>
<dbReference type="GO" id="GO:0006020">
    <property type="term" value="P:inositol metabolic process"/>
    <property type="evidence" value="ECO:0007669"/>
    <property type="project" value="TreeGrafter"/>
</dbReference>
<evidence type="ECO:0000256" key="5">
    <source>
        <dbReference type="ARBA" id="ARBA00022801"/>
    </source>
</evidence>
<dbReference type="PANTHER" id="PTHR20854:SF4">
    <property type="entry name" value="INOSITOL-1-MONOPHOSPHATASE-RELATED"/>
    <property type="match status" value="1"/>
</dbReference>
<dbReference type="InterPro" id="IPR020550">
    <property type="entry name" value="Inositol_monophosphatase_CS"/>
</dbReference>
<comment type="cofactor">
    <cofactor evidence="2 7 8">
        <name>Mg(2+)</name>
        <dbReference type="ChEBI" id="CHEBI:18420"/>
    </cofactor>
</comment>
<dbReference type="PROSITE" id="PS00630">
    <property type="entry name" value="IMP_2"/>
    <property type="match status" value="1"/>
</dbReference>
<dbReference type="GO" id="GO:0008934">
    <property type="term" value="F:inositol monophosphate 1-phosphatase activity"/>
    <property type="evidence" value="ECO:0007669"/>
    <property type="project" value="InterPro"/>
</dbReference>
<dbReference type="PRINTS" id="PR01959">
    <property type="entry name" value="SBIMPHPHTASE"/>
</dbReference>
<dbReference type="KEGG" id="btrm:SAMEA390648700526"/>
<evidence type="ECO:0000256" key="8">
    <source>
        <dbReference type="RuleBase" id="RU364068"/>
    </source>
</evidence>
<gene>
    <name evidence="9" type="primary">suhB3</name>
    <name evidence="9" type="ORF">SAMEA3906487_00526</name>
</gene>
<dbReference type="GO" id="GO:0046854">
    <property type="term" value="P:phosphatidylinositol phosphate biosynthetic process"/>
    <property type="evidence" value="ECO:0007669"/>
    <property type="project" value="InterPro"/>
</dbReference>
<dbReference type="SUPFAM" id="SSF56655">
    <property type="entry name" value="Carbohydrate phosphatase"/>
    <property type="match status" value="1"/>
</dbReference>
<evidence type="ECO:0000256" key="2">
    <source>
        <dbReference type="ARBA" id="ARBA00001946"/>
    </source>
</evidence>
<evidence type="ECO:0000313" key="10">
    <source>
        <dbReference type="Proteomes" id="UP000076825"/>
    </source>
</evidence>
<evidence type="ECO:0000256" key="6">
    <source>
        <dbReference type="ARBA" id="ARBA00022842"/>
    </source>
</evidence>
<keyword evidence="10" id="KW-1185">Reference proteome</keyword>
<feature type="binding site" evidence="7">
    <location>
        <position position="99"/>
    </location>
    <ligand>
        <name>Mg(2+)</name>
        <dbReference type="ChEBI" id="CHEBI:18420"/>
        <label>1</label>
        <note>catalytic</note>
    </ligand>
</feature>
<dbReference type="Proteomes" id="UP000076825">
    <property type="component" value="Chromosome 1"/>
</dbReference>
<dbReference type="EC" id="3.1.3.25" evidence="8"/>
<evidence type="ECO:0000256" key="7">
    <source>
        <dbReference type="PIRSR" id="PIRSR600760-2"/>
    </source>
</evidence>
<feature type="binding site" evidence="7">
    <location>
        <position position="81"/>
    </location>
    <ligand>
        <name>Mg(2+)</name>
        <dbReference type="ChEBI" id="CHEBI:18420"/>
        <label>1</label>
        <note>catalytic</note>
    </ligand>
</feature>